<dbReference type="AlphaFoldDB" id="A0A9N9F5N9"/>
<dbReference type="SMART" id="SM00212">
    <property type="entry name" value="UBCc"/>
    <property type="match status" value="1"/>
</dbReference>
<keyword evidence="3" id="KW-1185">Reference proteome</keyword>
<dbReference type="Proteomes" id="UP000789405">
    <property type="component" value="Unassembled WGS sequence"/>
</dbReference>
<dbReference type="SUPFAM" id="SSF54495">
    <property type="entry name" value="UBC-like"/>
    <property type="match status" value="1"/>
</dbReference>
<protein>
    <submittedName>
        <fullName evidence="2">16656_t:CDS:1</fullName>
    </submittedName>
</protein>
<evidence type="ECO:0000259" key="1">
    <source>
        <dbReference type="PROSITE" id="PS50127"/>
    </source>
</evidence>
<dbReference type="PANTHER" id="PTHR24068">
    <property type="entry name" value="UBIQUITIN-CONJUGATING ENZYME E2"/>
    <property type="match status" value="1"/>
</dbReference>
<organism evidence="2 3">
    <name type="scientific">Dentiscutata erythropus</name>
    <dbReference type="NCBI Taxonomy" id="1348616"/>
    <lineage>
        <taxon>Eukaryota</taxon>
        <taxon>Fungi</taxon>
        <taxon>Fungi incertae sedis</taxon>
        <taxon>Mucoromycota</taxon>
        <taxon>Glomeromycotina</taxon>
        <taxon>Glomeromycetes</taxon>
        <taxon>Diversisporales</taxon>
        <taxon>Gigasporaceae</taxon>
        <taxon>Dentiscutata</taxon>
    </lineage>
</organism>
<dbReference type="InterPro" id="IPR016135">
    <property type="entry name" value="UBQ-conjugating_enzyme/RWD"/>
</dbReference>
<gene>
    <name evidence="2" type="ORF">DERYTH_LOCUS3405</name>
</gene>
<dbReference type="Pfam" id="PF00179">
    <property type="entry name" value="UQ_con"/>
    <property type="match status" value="1"/>
</dbReference>
<evidence type="ECO:0000313" key="3">
    <source>
        <dbReference type="Proteomes" id="UP000789405"/>
    </source>
</evidence>
<sequence>MLSTSFNSKTSKAELTLDPPLHYSAGPIGEDLFHWQAIIMGPYSLDYFKLLELFLLSYAQTESPYAGVVFFLDIKIPTYYPFKPPKVKFMTRIYHPNINISGAISLDILYIEWSSAINISKLLWSIFWFLTDHNPDCPFFEREITHIYKTDRVRYEATAREWTRKYVSN</sequence>
<proteinExistence type="predicted"/>
<dbReference type="EMBL" id="CAJVPY010001197">
    <property type="protein sequence ID" value="CAG8511421.1"/>
    <property type="molecule type" value="Genomic_DNA"/>
</dbReference>
<evidence type="ECO:0000313" key="2">
    <source>
        <dbReference type="EMBL" id="CAG8511421.1"/>
    </source>
</evidence>
<dbReference type="PROSITE" id="PS50127">
    <property type="entry name" value="UBC_2"/>
    <property type="match status" value="1"/>
</dbReference>
<name>A0A9N9F5N9_9GLOM</name>
<dbReference type="OrthoDB" id="7851174at2759"/>
<dbReference type="Gene3D" id="3.10.110.10">
    <property type="entry name" value="Ubiquitin Conjugating Enzyme"/>
    <property type="match status" value="1"/>
</dbReference>
<reference evidence="2" key="1">
    <citation type="submission" date="2021-06" db="EMBL/GenBank/DDBJ databases">
        <authorList>
            <person name="Kallberg Y."/>
            <person name="Tangrot J."/>
            <person name="Rosling A."/>
        </authorList>
    </citation>
    <scope>NUCLEOTIDE SEQUENCE</scope>
    <source>
        <strain evidence="2">MA453B</strain>
    </source>
</reference>
<accession>A0A9N9F5N9</accession>
<comment type="caution">
    <text evidence="2">The sequence shown here is derived from an EMBL/GenBank/DDBJ whole genome shotgun (WGS) entry which is preliminary data.</text>
</comment>
<feature type="domain" description="UBC core" evidence="1">
    <location>
        <begin position="3"/>
        <end position="168"/>
    </location>
</feature>
<dbReference type="InterPro" id="IPR000608">
    <property type="entry name" value="UBC"/>
</dbReference>